<feature type="transmembrane region" description="Helical" evidence="12">
    <location>
        <begin position="95"/>
        <end position="118"/>
    </location>
</feature>
<name>G0U261_TRYVY</name>
<dbReference type="Gene3D" id="3.30.40.10">
    <property type="entry name" value="Zinc/RING finger domain, C3HC4 (zinc finger)"/>
    <property type="match status" value="1"/>
</dbReference>
<evidence type="ECO:0000256" key="8">
    <source>
        <dbReference type="ARBA" id="ARBA00022989"/>
    </source>
</evidence>
<feature type="compositionally biased region" description="Polar residues" evidence="11">
    <location>
        <begin position="407"/>
        <end position="426"/>
    </location>
</feature>
<reference evidence="14" key="1">
    <citation type="journal article" date="2012" name="Proc. Natl. Acad. Sci. U.S.A.">
        <title>Antigenic diversity is generated by distinct evolutionary mechanisms in African trypanosome species.</title>
        <authorList>
            <person name="Jackson A.P."/>
            <person name="Berry A."/>
            <person name="Aslett M."/>
            <person name="Allison H.C."/>
            <person name="Burton P."/>
            <person name="Vavrova-Anderson J."/>
            <person name="Brown R."/>
            <person name="Browne H."/>
            <person name="Corton N."/>
            <person name="Hauser H."/>
            <person name="Gamble J."/>
            <person name="Gilderthorp R."/>
            <person name="Marcello L."/>
            <person name="McQuillan J."/>
            <person name="Otto T.D."/>
            <person name="Quail M.A."/>
            <person name="Sanders M.J."/>
            <person name="van Tonder A."/>
            <person name="Ginger M.L."/>
            <person name="Field M.C."/>
            <person name="Barry J.D."/>
            <person name="Hertz-Fowler C."/>
            <person name="Berriman M."/>
        </authorList>
    </citation>
    <scope>NUCLEOTIDE SEQUENCE</scope>
    <source>
        <strain evidence="14">Y486</strain>
    </source>
</reference>
<keyword evidence="5" id="KW-0479">Metal-binding</keyword>
<dbReference type="PANTHER" id="PTHR22763">
    <property type="entry name" value="RING ZINC FINGER PROTEIN"/>
    <property type="match status" value="1"/>
</dbReference>
<dbReference type="SMART" id="SM00184">
    <property type="entry name" value="RING"/>
    <property type="match status" value="1"/>
</dbReference>
<feature type="region of interest" description="Disordered" evidence="11">
    <location>
        <begin position="407"/>
        <end position="433"/>
    </location>
</feature>
<dbReference type="GO" id="GO:0061630">
    <property type="term" value="F:ubiquitin protein ligase activity"/>
    <property type="evidence" value="ECO:0007669"/>
    <property type="project" value="UniProtKB-EC"/>
</dbReference>
<feature type="transmembrane region" description="Helical" evidence="12">
    <location>
        <begin position="46"/>
        <end position="67"/>
    </location>
</feature>
<dbReference type="InterPro" id="IPR001841">
    <property type="entry name" value="Znf_RING"/>
</dbReference>
<feature type="transmembrane region" description="Helical" evidence="12">
    <location>
        <begin position="139"/>
        <end position="161"/>
    </location>
</feature>
<dbReference type="GO" id="GO:0043161">
    <property type="term" value="P:proteasome-mediated ubiquitin-dependent protein catabolic process"/>
    <property type="evidence" value="ECO:0007669"/>
    <property type="project" value="TreeGrafter"/>
</dbReference>
<evidence type="ECO:0000256" key="10">
    <source>
        <dbReference type="PROSITE-ProRule" id="PRU00175"/>
    </source>
</evidence>
<evidence type="ECO:0000256" key="1">
    <source>
        <dbReference type="ARBA" id="ARBA00004127"/>
    </source>
</evidence>
<comment type="subcellular location">
    <subcellularLocation>
        <location evidence="1">Endomembrane system</location>
        <topology evidence="1">Multi-pass membrane protein</topology>
    </subcellularLocation>
</comment>
<dbReference type="PROSITE" id="PS50089">
    <property type="entry name" value="ZF_RING_2"/>
    <property type="match status" value="1"/>
</dbReference>
<evidence type="ECO:0000256" key="2">
    <source>
        <dbReference type="ARBA" id="ARBA00004906"/>
    </source>
</evidence>
<keyword evidence="6 10" id="KW-0863">Zinc-finger</keyword>
<dbReference type="Pfam" id="PF25563">
    <property type="entry name" value="TPR_SYVN1_N"/>
    <property type="match status" value="1"/>
</dbReference>
<evidence type="ECO:0000256" key="11">
    <source>
        <dbReference type="SAM" id="MobiDB-lite"/>
    </source>
</evidence>
<accession>G0U261</accession>
<dbReference type="GO" id="GO:0036503">
    <property type="term" value="P:ERAD pathway"/>
    <property type="evidence" value="ECO:0007669"/>
    <property type="project" value="TreeGrafter"/>
</dbReference>
<feature type="compositionally biased region" description="Basic and acidic residues" evidence="11">
    <location>
        <begin position="476"/>
        <end position="488"/>
    </location>
</feature>
<protein>
    <recommendedName>
        <fullName evidence="13">RING-type domain-containing protein</fullName>
    </recommendedName>
</protein>
<evidence type="ECO:0000313" key="14">
    <source>
        <dbReference type="EMBL" id="CCC50364.1"/>
    </source>
</evidence>
<dbReference type="InterPro" id="IPR057992">
    <property type="entry name" value="TPR_SYVN1_N"/>
</dbReference>
<feature type="region of interest" description="Disordered" evidence="11">
    <location>
        <begin position="446"/>
        <end position="488"/>
    </location>
</feature>
<feature type="transmembrane region" description="Helical" evidence="12">
    <location>
        <begin position="6"/>
        <end position="25"/>
    </location>
</feature>
<gene>
    <name evidence="14" type="ORF">TVY486_0901870</name>
</gene>
<keyword evidence="4 12" id="KW-0812">Transmembrane</keyword>
<evidence type="ECO:0000256" key="12">
    <source>
        <dbReference type="SAM" id="Phobius"/>
    </source>
</evidence>
<dbReference type="AlphaFoldDB" id="G0U261"/>
<comment type="pathway">
    <text evidence="2">Protein modification; protein ubiquitination.</text>
</comment>
<dbReference type="InterPro" id="IPR050731">
    <property type="entry name" value="HRD1_E3_ubiq-ligases"/>
</dbReference>
<keyword evidence="8 12" id="KW-1133">Transmembrane helix</keyword>
<evidence type="ECO:0000256" key="6">
    <source>
        <dbReference type="ARBA" id="ARBA00022771"/>
    </source>
</evidence>
<evidence type="ECO:0000256" key="4">
    <source>
        <dbReference type="ARBA" id="ARBA00022692"/>
    </source>
</evidence>
<keyword evidence="3" id="KW-0808">Transferase</keyword>
<dbReference type="PANTHER" id="PTHR22763:SF184">
    <property type="entry name" value="E3 UBIQUITIN-PROTEIN LIGASE SYNOVIOLIN"/>
    <property type="match status" value="1"/>
</dbReference>
<evidence type="ECO:0000256" key="3">
    <source>
        <dbReference type="ARBA" id="ARBA00022679"/>
    </source>
</evidence>
<dbReference type="GO" id="GO:0008270">
    <property type="term" value="F:zinc ion binding"/>
    <property type="evidence" value="ECO:0007669"/>
    <property type="project" value="UniProtKB-KW"/>
</dbReference>
<dbReference type="OMA" id="ANLTMFT"/>
<keyword evidence="9 12" id="KW-0472">Membrane</keyword>
<keyword evidence="7" id="KW-0862">Zinc</keyword>
<evidence type="ECO:0000256" key="5">
    <source>
        <dbReference type="ARBA" id="ARBA00022723"/>
    </source>
</evidence>
<feature type="region of interest" description="Disordered" evidence="11">
    <location>
        <begin position="350"/>
        <end position="386"/>
    </location>
</feature>
<feature type="domain" description="RING-type" evidence="13">
    <location>
        <begin position="291"/>
        <end position="332"/>
    </location>
</feature>
<sequence length="524" mass="58505">MLKLPLCLYFCLSFVVPTLIVVDYVNVYREYFTVVVELTGSPLFRLLCVNCFVALTLALWFVGRYAFFGTLTHTERDVVHRTFLMYVAESLVGPFYFGVSVLSPIGLVSQLTIVVALLHKLAVERVTTLHMVEERQTRLCMLIRLLLFLVIFFVVDLYVILDVFGNVAWKREEHKGIQYCFAMLYMQYALTICKCLAEIFFAEIVKTSRYSNLAFYGGLFFSFTKSILFFISFSYVSAVAQAPFPLMRLLLHNIVRCFENFRSLLRYLTLTRFLRTLPSANEEALSRDPSCVICYDDMTTEQSCKQLPCGHCYHEMCLRRWFEKMSTCPYCRADLIERASSVIATAMEGRNENADTVPPGTGVQGQVTPGAPADTDEPDAADALPPPSEEEVLRAYLLHLKEHLSASSHTQTAVSGEETSSRSVNTAREETLGPSIVVLKDGREAGLEGSAHPGAPHVAHTSGAAGLPGDASVSSVDDRSANGETQDETRVARRLAAYMEFYSSVAAASETLNRKIRDIDAGQR</sequence>
<dbReference type="InterPro" id="IPR013083">
    <property type="entry name" value="Znf_RING/FYVE/PHD"/>
</dbReference>
<feature type="transmembrane region" description="Helical" evidence="12">
    <location>
        <begin position="213"/>
        <end position="236"/>
    </location>
</feature>
<evidence type="ECO:0000259" key="13">
    <source>
        <dbReference type="PROSITE" id="PS50089"/>
    </source>
</evidence>
<dbReference type="EMBL" id="HE573025">
    <property type="protein sequence ID" value="CCC50364.1"/>
    <property type="molecule type" value="Genomic_DNA"/>
</dbReference>
<feature type="transmembrane region" description="Helical" evidence="12">
    <location>
        <begin position="181"/>
        <end position="201"/>
    </location>
</feature>
<evidence type="ECO:0000256" key="7">
    <source>
        <dbReference type="ARBA" id="ARBA00022833"/>
    </source>
</evidence>
<organism evidence="14">
    <name type="scientific">Trypanosoma vivax (strain Y486)</name>
    <dbReference type="NCBI Taxonomy" id="1055687"/>
    <lineage>
        <taxon>Eukaryota</taxon>
        <taxon>Discoba</taxon>
        <taxon>Euglenozoa</taxon>
        <taxon>Kinetoplastea</taxon>
        <taxon>Metakinetoplastina</taxon>
        <taxon>Trypanosomatida</taxon>
        <taxon>Trypanosomatidae</taxon>
        <taxon>Trypanosoma</taxon>
        <taxon>Duttonella</taxon>
    </lineage>
</organism>
<evidence type="ECO:0000256" key="9">
    <source>
        <dbReference type="ARBA" id="ARBA00023136"/>
    </source>
</evidence>
<dbReference type="Pfam" id="PF13639">
    <property type="entry name" value="zf-RING_2"/>
    <property type="match status" value="1"/>
</dbReference>
<dbReference type="FunFam" id="3.30.40.10:FF:000703">
    <property type="entry name" value="ERAD-associated E3 ubiquitin-protein ligase HRD1, putative"/>
    <property type="match status" value="1"/>
</dbReference>
<proteinExistence type="predicted"/>
<dbReference type="GO" id="GO:0005789">
    <property type="term" value="C:endoplasmic reticulum membrane"/>
    <property type="evidence" value="ECO:0007669"/>
    <property type="project" value="UniProtKB-SubCell"/>
</dbReference>
<dbReference type="SUPFAM" id="SSF57850">
    <property type="entry name" value="RING/U-box"/>
    <property type="match status" value="1"/>
</dbReference>
<dbReference type="VEuPathDB" id="TriTrypDB:TvY486_0901870"/>